<protein>
    <submittedName>
        <fullName evidence="1">Pyruvate decarboxylase 2</fullName>
    </submittedName>
</protein>
<evidence type="ECO:0000313" key="1">
    <source>
        <dbReference type="EMBL" id="KAI7985208.1"/>
    </source>
</evidence>
<gene>
    <name evidence="1" type="ORF">LOK49_LG14G00942</name>
</gene>
<sequence>MNKGKRRKAKRILKRGAIFRAAADATSSSISSGSIINRNRIILSEAQAVWEMGKDKTDGWKAVVAAIFDDICWCWFPFWPQIVGVRWGWSRQIRRAEVRGAGAVYNIGCRILRNNNISGSIPSNIGDYQRLLQLFLGNNKLTGTLPAQKSTPLLNMYEFQMQYGSIGWAVGATLGYAQSHLNKQ</sequence>
<name>A0ACC0FAQ0_9ERIC</name>
<reference evidence="1 2" key="1">
    <citation type="journal article" date="2022" name="Plant J.">
        <title>Chromosome-level genome of Camellia lanceoleosa provides a valuable resource for understanding genome evolution and self-incompatibility.</title>
        <authorList>
            <person name="Gong W."/>
            <person name="Xiao S."/>
            <person name="Wang L."/>
            <person name="Liao Z."/>
            <person name="Chang Y."/>
            <person name="Mo W."/>
            <person name="Hu G."/>
            <person name="Li W."/>
            <person name="Zhao G."/>
            <person name="Zhu H."/>
            <person name="Hu X."/>
            <person name="Ji K."/>
            <person name="Xiang X."/>
            <person name="Song Q."/>
            <person name="Yuan D."/>
            <person name="Jin S."/>
            <person name="Zhang L."/>
        </authorList>
    </citation>
    <scope>NUCLEOTIDE SEQUENCE [LARGE SCALE GENOMIC DNA]</scope>
    <source>
        <strain evidence="1">SQ_2022a</strain>
    </source>
</reference>
<comment type="caution">
    <text evidence="1">The sequence shown here is derived from an EMBL/GenBank/DDBJ whole genome shotgun (WGS) entry which is preliminary data.</text>
</comment>
<organism evidence="1 2">
    <name type="scientific">Camellia lanceoleosa</name>
    <dbReference type="NCBI Taxonomy" id="1840588"/>
    <lineage>
        <taxon>Eukaryota</taxon>
        <taxon>Viridiplantae</taxon>
        <taxon>Streptophyta</taxon>
        <taxon>Embryophyta</taxon>
        <taxon>Tracheophyta</taxon>
        <taxon>Spermatophyta</taxon>
        <taxon>Magnoliopsida</taxon>
        <taxon>eudicotyledons</taxon>
        <taxon>Gunneridae</taxon>
        <taxon>Pentapetalae</taxon>
        <taxon>asterids</taxon>
        <taxon>Ericales</taxon>
        <taxon>Theaceae</taxon>
        <taxon>Camellia</taxon>
    </lineage>
</organism>
<dbReference type="Proteomes" id="UP001060215">
    <property type="component" value="Chromosome 15"/>
</dbReference>
<evidence type="ECO:0000313" key="2">
    <source>
        <dbReference type="Proteomes" id="UP001060215"/>
    </source>
</evidence>
<accession>A0ACC0FAQ0</accession>
<proteinExistence type="predicted"/>
<keyword evidence="2" id="KW-1185">Reference proteome</keyword>
<keyword evidence="1" id="KW-0670">Pyruvate</keyword>
<dbReference type="EMBL" id="CM045772">
    <property type="protein sequence ID" value="KAI7985208.1"/>
    <property type="molecule type" value="Genomic_DNA"/>
</dbReference>